<sequence>MELVDWGFGLWYHPWRMKFERDRSRCSAMAWASVLWLGISPGGLKIDLEKVCSGIDLGISPGRGSDIDFDSLARDQPRGLGIDLREWGPCIGLDSVTRNQS</sequence>
<dbReference type="Proteomes" id="UP000887540">
    <property type="component" value="Unplaced"/>
</dbReference>
<evidence type="ECO:0000313" key="2">
    <source>
        <dbReference type="WBParaSite" id="ACRNAN_scaffold2036.g11861.t1"/>
    </source>
</evidence>
<accession>A0A914D9K7</accession>
<organism evidence="1 2">
    <name type="scientific">Acrobeloides nanus</name>
    <dbReference type="NCBI Taxonomy" id="290746"/>
    <lineage>
        <taxon>Eukaryota</taxon>
        <taxon>Metazoa</taxon>
        <taxon>Ecdysozoa</taxon>
        <taxon>Nematoda</taxon>
        <taxon>Chromadorea</taxon>
        <taxon>Rhabditida</taxon>
        <taxon>Tylenchina</taxon>
        <taxon>Cephalobomorpha</taxon>
        <taxon>Cephaloboidea</taxon>
        <taxon>Cephalobidae</taxon>
        <taxon>Acrobeloides</taxon>
    </lineage>
</organism>
<proteinExistence type="predicted"/>
<keyword evidence="1" id="KW-1185">Reference proteome</keyword>
<reference evidence="2" key="1">
    <citation type="submission" date="2022-11" db="UniProtKB">
        <authorList>
            <consortium name="WormBaseParasite"/>
        </authorList>
    </citation>
    <scope>IDENTIFICATION</scope>
</reference>
<name>A0A914D9K7_9BILA</name>
<evidence type="ECO:0000313" key="1">
    <source>
        <dbReference type="Proteomes" id="UP000887540"/>
    </source>
</evidence>
<protein>
    <submittedName>
        <fullName evidence="2">Uncharacterized protein</fullName>
    </submittedName>
</protein>
<dbReference type="AlphaFoldDB" id="A0A914D9K7"/>
<dbReference type="WBParaSite" id="ACRNAN_scaffold2036.g11861.t1">
    <property type="protein sequence ID" value="ACRNAN_scaffold2036.g11861.t1"/>
    <property type="gene ID" value="ACRNAN_scaffold2036.g11861"/>
</dbReference>